<protein>
    <recommendedName>
        <fullName evidence="6">Histidine kinase/HSP90-like ATPase domain-containing protein</fullName>
    </recommendedName>
</protein>
<dbReference type="PANTHER" id="PTHR24421">
    <property type="entry name" value="NITRATE/NITRITE SENSOR PROTEIN NARX-RELATED"/>
    <property type="match status" value="1"/>
</dbReference>
<name>Q0RRA3_FRAAA</name>
<dbReference type="GO" id="GO:0000160">
    <property type="term" value="P:phosphorelay signal transduction system"/>
    <property type="evidence" value="ECO:0007669"/>
    <property type="project" value="UniProtKB-KW"/>
</dbReference>
<dbReference type="EMBL" id="CT573213">
    <property type="protein sequence ID" value="CAJ59917.1"/>
    <property type="molecule type" value="Genomic_DNA"/>
</dbReference>
<dbReference type="CDD" id="cd16917">
    <property type="entry name" value="HATPase_UhpB-NarQ-NarX-like"/>
    <property type="match status" value="1"/>
</dbReference>
<dbReference type="STRING" id="326424.FRAAL1256"/>
<gene>
    <name evidence="7" type="ordered locus">FRAAL1256</name>
</gene>
<proteinExistence type="predicted"/>
<dbReference type="Pfam" id="PF02518">
    <property type="entry name" value="HATPase_c"/>
    <property type="match status" value="1"/>
</dbReference>
<evidence type="ECO:0000259" key="6">
    <source>
        <dbReference type="Pfam" id="PF02518"/>
    </source>
</evidence>
<evidence type="ECO:0000256" key="4">
    <source>
        <dbReference type="SAM" id="MobiDB-lite"/>
    </source>
</evidence>
<dbReference type="InterPro" id="IPR036890">
    <property type="entry name" value="HATPase_C_sf"/>
</dbReference>
<accession>Q0RRA3</accession>
<evidence type="ECO:0000256" key="3">
    <source>
        <dbReference type="ARBA" id="ARBA00023012"/>
    </source>
</evidence>
<feature type="transmembrane region" description="Helical" evidence="5">
    <location>
        <begin position="96"/>
        <end position="118"/>
    </location>
</feature>
<feature type="region of interest" description="Disordered" evidence="4">
    <location>
        <begin position="445"/>
        <end position="513"/>
    </location>
</feature>
<feature type="compositionally biased region" description="Basic and acidic residues" evidence="4">
    <location>
        <begin position="487"/>
        <end position="501"/>
    </location>
</feature>
<dbReference type="Gene3D" id="3.30.565.10">
    <property type="entry name" value="Histidine kinase-like ATPase, C-terminal domain"/>
    <property type="match status" value="1"/>
</dbReference>
<keyword evidence="5" id="KW-0472">Membrane</keyword>
<feature type="transmembrane region" description="Helical" evidence="5">
    <location>
        <begin position="148"/>
        <end position="166"/>
    </location>
</feature>
<feature type="transmembrane region" description="Helical" evidence="5">
    <location>
        <begin position="573"/>
        <end position="591"/>
    </location>
</feature>
<keyword evidence="5" id="KW-0812">Transmembrane</keyword>
<dbReference type="AlphaFoldDB" id="Q0RRA3"/>
<feature type="region of interest" description="Disordered" evidence="4">
    <location>
        <begin position="915"/>
        <end position="935"/>
    </location>
</feature>
<evidence type="ECO:0000256" key="1">
    <source>
        <dbReference type="ARBA" id="ARBA00022679"/>
    </source>
</evidence>
<evidence type="ECO:0000256" key="2">
    <source>
        <dbReference type="ARBA" id="ARBA00022777"/>
    </source>
</evidence>
<sequence length="935" mass="94948">MRPIVGWVLTRRARLMSVPVSASLGASLSASDALTAVVVRTFAVLRVLSLLTTALYLAVWWSWYGGHPLGLAAAVLELAWGLGYVALSLRRGLGPGLVLGNVGAGAAGALAAGAAVPAVSVGGAGTWVYLGCAHAALVAGAMTGRRRFAVVLIVLCAALVGGVGVADRLAAAMPTGAGWAASTAAGAASDPGGAYRRVAVSVLLVTFLSLLVRFGVGRLRATAGRADGRLRAAADHERAETVAVARARAERERERVLHDTVLNTLAGIAWGGGDDARLARTQAEDAIAAVQGLLDGPAGAATRSLDARLDAVADAARLRGLRVRLGRTGTVGMPGSPLPGTASGPDLPAEVAAALAAATAELLSNVRRHAGTGQAWVTVHRTPTAVGVMVRDEGRGFDPAAVPVDRLGLSRSVQARLVEVGGHVRLSAAPGRGTRVLLTWARTASAAEPRAAGGPPGRPRSASVRRAPLAWLPRAPSARLPGARSARPPDELAARSPDGRSARSSNEVPARAAGEVPARAFTDAGEAGPGLASAEELRGVYTASLRRAVAVAAVIWYPFTGPVLLVLPGGLRTSPAAIGLWLLLGAAVVVVTRRMRRRAATRLESLGLVACGLAVTVATAALVGTADPGASRVAAWPVLVLPLLLMQVTVSRPAVEWIAALGCAAATLTGVAVFGGVPGPLPFAQLLSALNALAALQIMAAMGGPVLRRSADAAARALGREARLAAGREAEVRIRTDRARALAMIEGEVLPLLAAVRDGLLDPRDPAVRERCRRFAAMIRRTLVASHAAALGDLAAALFDAESRGVRIDAQVAGDLRVAPASVRAGIEALLPRVLQAIPGPRALLTLICDATGGSLTLTAAGTAIPPDWARAITGPPAPAAAPRPGGTVAVAVSADGDDGRLCLQMSWVVTAGGDTDPAAGVPRAASRAKANTDR</sequence>
<feature type="domain" description="Histidine kinase/HSP90-like ATPase" evidence="6">
    <location>
        <begin position="354"/>
        <end position="440"/>
    </location>
</feature>
<feature type="transmembrane region" description="Helical" evidence="5">
    <location>
        <begin position="603"/>
        <end position="623"/>
    </location>
</feature>
<keyword evidence="1" id="KW-0808">Transferase</keyword>
<dbReference type="eggNOG" id="COG4585">
    <property type="taxonomic scope" value="Bacteria"/>
</dbReference>
<keyword evidence="2" id="KW-0418">Kinase</keyword>
<dbReference type="GO" id="GO:0016301">
    <property type="term" value="F:kinase activity"/>
    <property type="evidence" value="ECO:0007669"/>
    <property type="project" value="UniProtKB-KW"/>
</dbReference>
<dbReference type="HOGENOM" id="CLU_013384_0_0_11"/>
<evidence type="ECO:0000313" key="7">
    <source>
        <dbReference type="EMBL" id="CAJ59917.1"/>
    </source>
</evidence>
<feature type="transmembrane region" description="Helical" evidence="5">
    <location>
        <begin position="657"/>
        <end position="677"/>
    </location>
</feature>
<feature type="transmembrane region" description="Helical" evidence="5">
    <location>
        <begin position="198"/>
        <end position="216"/>
    </location>
</feature>
<dbReference type="Proteomes" id="UP000000657">
    <property type="component" value="Chromosome"/>
</dbReference>
<feature type="transmembrane region" description="Helical" evidence="5">
    <location>
        <begin position="548"/>
        <end position="567"/>
    </location>
</feature>
<feature type="transmembrane region" description="Helical" evidence="5">
    <location>
        <begin position="124"/>
        <end position="141"/>
    </location>
</feature>
<organism evidence="7 8">
    <name type="scientific">Frankia alni (strain DSM 45986 / CECT 9034 / ACN14a)</name>
    <dbReference type="NCBI Taxonomy" id="326424"/>
    <lineage>
        <taxon>Bacteria</taxon>
        <taxon>Bacillati</taxon>
        <taxon>Actinomycetota</taxon>
        <taxon>Actinomycetes</taxon>
        <taxon>Frankiales</taxon>
        <taxon>Frankiaceae</taxon>
        <taxon>Frankia</taxon>
    </lineage>
</organism>
<dbReference type="SUPFAM" id="SSF55874">
    <property type="entry name" value="ATPase domain of HSP90 chaperone/DNA topoisomerase II/histidine kinase"/>
    <property type="match status" value="1"/>
</dbReference>
<feature type="transmembrane region" description="Helical" evidence="5">
    <location>
        <begin position="69"/>
        <end position="89"/>
    </location>
</feature>
<reference evidence="7 8" key="1">
    <citation type="journal article" date="2007" name="Genome Res.">
        <title>Genome characteristics of facultatively symbiotic Frankia sp. strains reflect host range and host plant biogeography.</title>
        <authorList>
            <person name="Normand P."/>
            <person name="Lapierre P."/>
            <person name="Tisa L.S."/>
            <person name="Gogarten J.P."/>
            <person name="Alloisio N."/>
            <person name="Bagnarol E."/>
            <person name="Bassi C.A."/>
            <person name="Berry A.M."/>
            <person name="Bickhart D.M."/>
            <person name="Choisne N."/>
            <person name="Couloux A."/>
            <person name="Cournoyer B."/>
            <person name="Cruveiller S."/>
            <person name="Daubin V."/>
            <person name="Demange N."/>
            <person name="Francino M.P."/>
            <person name="Goltsman E."/>
            <person name="Huang Y."/>
            <person name="Kopp O.R."/>
            <person name="Labarre L."/>
            <person name="Lapidus A."/>
            <person name="Lavire C."/>
            <person name="Marechal J."/>
            <person name="Martinez M."/>
            <person name="Mastronunzio J.E."/>
            <person name="Mullin B.C."/>
            <person name="Niemann J."/>
            <person name="Pujic P."/>
            <person name="Rawnsley T."/>
            <person name="Rouy Z."/>
            <person name="Schenowitz C."/>
            <person name="Sellstedt A."/>
            <person name="Tavares F."/>
            <person name="Tomkins J.P."/>
            <person name="Vallenet D."/>
            <person name="Valverde C."/>
            <person name="Wall L.G."/>
            <person name="Wang Y."/>
            <person name="Medigue C."/>
            <person name="Benson D.R."/>
        </authorList>
    </citation>
    <scope>NUCLEOTIDE SEQUENCE [LARGE SCALE GENOMIC DNA]</scope>
    <source>
        <strain evidence="8">DSM 45986 / CECT 9034 / ACN14a</strain>
    </source>
</reference>
<evidence type="ECO:0000256" key="5">
    <source>
        <dbReference type="SAM" id="Phobius"/>
    </source>
</evidence>
<keyword evidence="3" id="KW-0902">Two-component regulatory system</keyword>
<dbReference type="KEGG" id="fal:FRAAL1256"/>
<feature type="transmembrane region" description="Helical" evidence="5">
    <location>
        <begin position="44"/>
        <end position="63"/>
    </location>
</feature>
<dbReference type="InterPro" id="IPR003594">
    <property type="entry name" value="HATPase_dom"/>
</dbReference>
<dbReference type="PANTHER" id="PTHR24421:SF61">
    <property type="entry name" value="OXYGEN SENSOR HISTIDINE KINASE NREB"/>
    <property type="match status" value="1"/>
</dbReference>
<keyword evidence="8" id="KW-1185">Reference proteome</keyword>
<dbReference type="InterPro" id="IPR050482">
    <property type="entry name" value="Sensor_HK_TwoCompSys"/>
</dbReference>
<feature type="compositionally biased region" description="Low complexity" evidence="4">
    <location>
        <begin position="445"/>
        <end position="470"/>
    </location>
</feature>
<feature type="transmembrane region" description="Helical" evidence="5">
    <location>
        <begin position="629"/>
        <end position="650"/>
    </location>
</feature>
<keyword evidence="5" id="KW-1133">Transmembrane helix</keyword>
<evidence type="ECO:0000313" key="8">
    <source>
        <dbReference type="Proteomes" id="UP000000657"/>
    </source>
</evidence>